<name>A0AAD9VSK7_9HYME</name>
<proteinExistence type="predicted"/>
<gene>
    <name evidence="1" type="ORF">KPH14_009931</name>
</gene>
<protein>
    <submittedName>
        <fullName evidence="1">Uncharacterized protein</fullName>
    </submittedName>
</protein>
<dbReference type="EMBL" id="JAIFRP010000021">
    <property type="protein sequence ID" value="KAK2585229.1"/>
    <property type="molecule type" value="Genomic_DNA"/>
</dbReference>
<dbReference type="AlphaFoldDB" id="A0AAD9VSK7"/>
<keyword evidence="2" id="KW-1185">Reference proteome</keyword>
<reference evidence="1" key="1">
    <citation type="submission" date="2021-08" db="EMBL/GenBank/DDBJ databases">
        <authorList>
            <person name="Misof B."/>
            <person name="Oliver O."/>
            <person name="Podsiadlowski L."/>
            <person name="Donath A."/>
            <person name="Peters R."/>
            <person name="Mayer C."/>
            <person name="Rust J."/>
            <person name="Gunkel S."/>
            <person name="Lesny P."/>
            <person name="Martin S."/>
            <person name="Oeyen J.P."/>
            <person name="Petersen M."/>
            <person name="Panagiotis P."/>
            <person name="Wilbrandt J."/>
            <person name="Tanja T."/>
        </authorList>
    </citation>
    <scope>NUCLEOTIDE SEQUENCE</scope>
    <source>
        <strain evidence="1">GBR_01_08_01A</strain>
        <tissue evidence="1">Thorax + abdomen</tissue>
    </source>
</reference>
<evidence type="ECO:0000313" key="2">
    <source>
        <dbReference type="Proteomes" id="UP001258017"/>
    </source>
</evidence>
<accession>A0AAD9VSK7</accession>
<dbReference type="Proteomes" id="UP001258017">
    <property type="component" value="Unassembled WGS sequence"/>
</dbReference>
<evidence type="ECO:0000313" key="1">
    <source>
        <dbReference type="EMBL" id="KAK2585229.1"/>
    </source>
</evidence>
<reference evidence="1" key="2">
    <citation type="journal article" date="2023" name="Commun. Biol.">
        <title>Intrasexual cuticular hydrocarbon dimorphism in a wasp sheds light on hydrocarbon biosynthesis genes in Hymenoptera.</title>
        <authorList>
            <person name="Moris V.C."/>
            <person name="Podsiadlowski L."/>
            <person name="Martin S."/>
            <person name="Oeyen J.P."/>
            <person name="Donath A."/>
            <person name="Petersen M."/>
            <person name="Wilbrandt J."/>
            <person name="Misof B."/>
            <person name="Liedtke D."/>
            <person name="Thamm M."/>
            <person name="Scheiner R."/>
            <person name="Schmitt T."/>
            <person name="Niehuis O."/>
        </authorList>
    </citation>
    <scope>NUCLEOTIDE SEQUENCE</scope>
    <source>
        <strain evidence="1">GBR_01_08_01A</strain>
    </source>
</reference>
<sequence>MPDKNIQTDFRRKVRRKFTCQAGEEGPWEEFCPPSRKPQGAGVSKKWTEFLRPKSRQQIPKDKIEYEHAYEKK</sequence>
<comment type="caution">
    <text evidence="1">The sequence shown here is derived from an EMBL/GenBank/DDBJ whole genome shotgun (WGS) entry which is preliminary data.</text>
</comment>
<organism evidence="1 2">
    <name type="scientific">Odynerus spinipes</name>
    <dbReference type="NCBI Taxonomy" id="1348599"/>
    <lineage>
        <taxon>Eukaryota</taxon>
        <taxon>Metazoa</taxon>
        <taxon>Ecdysozoa</taxon>
        <taxon>Arthropoda</taxon>
        <taxon>Hexapoda</taxon>
        <taxon>Insecta</taxon>
        <taxon>Pterygota</taxon>
        <taxon>Neoptera</taxon>
        <taxon>Endopterygota</taxon>
        <taxon>Hymenoptera</taxon>
        <taxon>Apocrita</taxon>
        <taxon>Aculeata</taxon>
        <taxon>Vespoidea</taxon>
        <taxon>Vespidae</taxon>
        <taxon>Eumeninae</taxon>
        <taxon>Odynerus</taxon>
    </lineage>
</organism>